<dbReference type="GO" id="GO:0004622">
    <property type="term" value="F:phosphatidylcholine lysophospholipase activity"/>
    <property type="evidence" value="ECO:0007669"/>
    <property type="project" value="TreeGrafter"/>
</dbReference>
<gene>
    <name evidence="2" type="primary">tesA</name>
    <name evidence="2" type="ORF">GCM10011289_33630</name>
</gene>
<organism evidence="2 3">
    <name type="scientific">Paludibacterium paludis</name>
    <dbReference type="NCBI Taxonomy" id="1225769"/>
    <lineage>
        <taxon>Bacteria</taxon>
        <taxon>Pseudomonadati</taxon>
        <taxon>Pseudomonadota</taxon>
        <taxon>Betaproteobacteria</taxon>
        <taxon>Neisseriales</taxon>
        <taxon>Chromobacteriaceae</taxon>
        <taxon>Paludibacterium</taxon>
    </lineage>
</organism>
<evidence type="ECO:0000313" key="2">
    <source>
        <dbReference type="EMBL" id="GGY27478.1"/>
    </source>
</evidence>
<accession>A0A918P5S6</accession>
<dbReference type="GO" id="GO:0006629">
    <property type="term" value="P:lipid metabolic process"/>
    <property type="evidence" value="ECO:0007669"/>
    <property type="project" value="InterPro"/>
</dbReference>
<dbReference type="PANTHER" id="PTHR30383:SF24">
    <property type="entry name" value="THIOESTERASE 1_PROTEASE 1_LYSOPHOSPHOLIPASE L1"/>
    <property type="match status" value="1"/>
</dbReference>
<dbReference type="AlphaFoldDB" id="A0A918P5S6"/>
<dbReference type="InterPro" id="IPR013830">
    <property type="entry name" value="SGNH_hydro"/>
</dbReference>
<sequence>MKKLAFLLLSLIGLAAHGSTVLVFGDSLSAGYGLRPAEGWVALLQKELGPAHRVINASLSGETTAGGLARLPEALSAHRPDIVVLELGGNDGLRGLPLTDMKTNLAAMIRASRASGAKVVLVGMALPPNYGPDYTRRFTDVYRQLARQYSTAWVPLLVEGFAADLSQFQSDGIHPTAAAQPRMMRNVRARLPLR</sequence>
<evidence type="ECO:0000259" key="1">
    <source>
        <dbReference type="Pfam" id="PF13472"/>
    </source>
</evidence>
<feature type="domain" description="SGNH hydrolase-type esterase" evidence="1">
    <location>
        <begin position="23"/>
        <end position="179"/>
    </location>
</feature>
<name>A0A918P5S6_9NEIS</name>
<dbReference type="PROSITE" id="PS01098">
    <property type="entry name" value="LIPASE_GDSL_SER"/>
    <property type="match status" value="1"/>
</dbReference>
<dbReference type="Gene3D" id="3.40.50.1110">
    <property type="entry name" value="SGNH hydrolase"/>
    <property type="match status" value="1"/>
</dbReference>
<protein>
    <submittedName>
        <fullName evidence="2">Esterase TesA</fullName>
    </submittedName>
</protein>
<proteinExistence type="predicted"/>
<dbReference type="EMBL" id="BMYX01000024">
    <property type="protein sequence ID" value="GGY27478.1"/>
    <property type="molecule type" value="Genomic_DNA"/>
</dbReference>
<dbReference type="PANTHER" id="PTHR30383">
    <property type="entry name" value="THIOESTERASE 1/PROTEASE 1/LYSOPHOSPHOLIPASE L1"/>
    <property type="match status" value="1"/>
</dbReference>
<dbReference type="InterPro" id="IPR008265">
    <property type="entry name" value="Lipase_GDSL_AS"/>
</dbReference>
<dbReference type="InterPro" id="IPR036514">
    <property type="entry name" value="SGNH_hydro_sf"/>
</dbReference>
<evidence type="ECO:0000313" key="3">
    <source>
        <dbReference type="Proteomes" id="UP000645257"/>
    </source>
</evidence>
<dbReference type="SUPFAM" id="SSF52266">
    <property type="entry name" value="SGNH hydrolase"/>
    <property type="match status" value="1"/>
</dbReference>
<reference evidence="2" key="1">
    <citation type="journal article" date="2014" name="Int. J. Syst. Evol. Microbiol.">
        <title>Complete genome sequence of Corynebacterium casei LMG S-19264T (=DSM 44701T), isolated from a smear-ripened cheese.</title>
        <authorList>
            <consortium name="US DOE Joint Genome Institute (JGI-PGF)"/>
            <person name="Walter F."/>
            <person name="Albersmeier A."/>
            <person name="Kalinowski J."/>
            <person name="Ruckert C."/>
        </authorList>
    </citation>
    <scope>NUCLEOTIDE SEQUENCE</scope>
    <source>
        <strain evidence="2">KCTC 32182</strain>
    </source>
</reference>
<dbReference type="Proteomes" id="UP000645257">
    <property type="component" value="Unassembled WGS sequence"/>
</dbReference>
<dbReference type="RefSeq" id="WP_189536480.1">
    <property type="nucleotide sequence ID" value="NZ_BMYX01000024.1"/>
</dbReference>
<reference evidence="2" key="2">
    <citation type="submission" date="2020-09" db="EMBL/GenBank/DDBJ databases">
        <authorList>
            <person name="Sun Q."/>
            <person name="Kim S."/>
        </authorList>
    </citation>
    <scope>NUCLEOTIDE SEQUENCE</scope>
    <source>
        <strain evidence="2">KCTC 32182</strain>
    </source>
</reference>
<dbReference type="CDD" id="cd01822">
    <property type="entry name" value="Lysophospholipase_L1_like"/>
    <property type="match status" value="1"/>
</dbReference>
<keyword evidence="3" id="KW-1185">Reference proteome</keyword>
<dbReference type="Pfam" id="PF13472">
    <property type="entry name" value="Lipase_GDSL_2"/>
    <property type="match status" value="1"/>
</dbReference>
<comment type="caution">
    <text evidence="2">The sequence shown here is derived from an EMBL/GenBank/DDBJ whole genome shotgun (WGS) entry which is preliminary data.</text>
</comment>
<dbReference type="InterPro" id="IPR051532">
    <property type="entry name" value="Ester_Hydrolysis_Enzymes"/>
</dbReference>